<reference evidence="2" key="1">
    <citation type="journal article" date="2021" name="PeerJ">
        <title>Extensive microbial diversity within the chicken gut microbiome revealed by metagenomics and culture.</title>
        <authorList>
            <person name="Gilroy R."/>
            <person name="Ravi A."/>
            <person name="Getino M."/>
            <person name="Pursley I."/>
            <person name="Horton D.L."/>
            <person name="Alikhan N.F."/>
            <person name="Baker D."/>
            <person name="Gharbi K."/>
            <person name="Hall N."/>
            <person name="Watson M."/>
            <person name="Adriaenssens E.M."/>
            <person name="Foster-Nyarko E."/>
            <person name="Jarju S."/>
            <person name="Secka A."/>
            <person name="Antonio M."/>
            <person name="Oren A."/>
            <person name="Chaudhuri R.R."/>
            <person name="La Ragione R."/>
            <person name="Hildebrand F."/>
            <person name="Pallen M.J."/>
        </authorList>
    </citation>
    <scope>NUCLEOTIDE SEQUENCE</scope>
    <source>
        <strain evidence="2">G3-2149</strain>
    </source>
</reference>
<reference evidence="2" key="2">
    <citation type="submission" date="2021-04" db="EMBL/GenBank/DDBJ databases">
        <authorList>
            <person name="Gilroy R."/>
        </authorList>
    </citation>
    <scope>NUCLEOTIDE SEQUENCE</scope>
    <source>
        <strain evidence="2">G3-2149</strain>
    </source>
</reference>
<dbReference type="PANTHER" id="PTHR30188">
    <property type="entry name" value="ABC TRANSPORTER PERMEASE PROTEIN-RELATED"/>
    <property type="match status" value="1"/>
</dbReference>
<keyword evidence="1" id="KW-0472">Membrane</keyword>
<dbReference type="Pfam" id="PF02405">
    <property type="entry name" value="MlaE"/>
    <property type="match status" value="1"/>
</dbReference>
<dbReference type="EMBL" id="JAHLFU010000086">
    <property type="protein sequence ID" value="MBU3853073.1"/>
    <property type="molecule type" value="Genomic_DNA"/>
</dbReference>
<organism evidence="2 3">
    <name type="scientific">Candidatus Paraprevotella stercoravium</name>
    <dbReference type="NCBI Taxonomy" id="2838725"/>
    <lineage>
        <taxon>Bacteria</taxon>
        <taxon>Pseudomonadati</taxon>
        <taxon>Bacteroidota</taxon>
        <taxon>Bacteroidia</taxon>
        <taxon>Bacteroidales</taxon>
        <taxon>Prevotellaceae</taxon>
        <taxon>Paraprevotella</taxon>
    </lineage>
</organism>
<evidence type="ECO:0000256" key="1">
    <source>
        <dbReference type="SAM" id="Phobius"/>
    </source>
</evidence>
<dbReference type="InterPro" id="IPR030802">
    <property type="entry name" value="Permease_MalE"/>
</dbReference>
<evidence type="ECO:0000313" key="3">
    <source>
        <dbReference type="Proteomes" id="UP000823865"/>
    </source>
</evidence>
<gene>
    <name evidence="2" type="ORF">H9789_04535</name>
</gene>
<protein>
    <submittedName>
        <fullName evidence="2">ABC transporter permease</fullName>
    </submittedName>
</protein>
<comment type="caution">
    <text evidence="2">The sequence shown here is derived from an EMBL/GenBank/DDBJ whole genome shotgun (WGS) entry which is preliminary data.</text>
</comment>
<proteinExistence type="predicted"/>
<keyword evidence="1" id="KW-0812">Transmembrane</keyword>
<name>A0A9E2L7Q2_9BACT</name>
<dbReference type="AlphaFoldDB" id="A0A9E2L7Q2"/>
<dbReference type="GO" id="GO:0005548">
    <property type="term" value="F:phospholipid transporter activity"/>
    <property type="evidence" value="ECO:0007669"/>
    <property type="project" value="TreeGrafter"/>
</dbReference>
<keyword evidence="1" id="KW-1133">Transmembrane helix</keyword>
<evidence type="ECO:0000313" key="2">
    <source>
        <dbReference type="EMBL" id="MBU3853073.1"/>
    </source>
</evidence>
<sequence length="248" mass="27448">MLLTKPLSTFGKYLLLMGKTFGKPDRWRMFFKQYIKEMNQLGVDSIGIVLLISFFIGAVICIQIKLNIQSPWMPRFVTGYTTREIMLLEFSSSIMCLILAGKVGSNIASEIGTMRVTQQIDALDIMGVNSANFLIMPKIIGMMTMIPILVAFSIFAGFVGAYATSVIGHVITIEDLTLGLQHEFKEWYVWMGFIKSIFFAFIIASVSAFYGYSVEGGSVEVGKASTNSVVSSSVLILFADVFLTQLLS</sequence>
<dbReference type="GO" id="GO:0043190">
    <property type="term" value="C:ATP-binding cassette (ABC) transporter complex"/>
    <property type="evidence" value="ECO:0007669"/>
    <property type="project" value="InterPro"/>
</dbReference>
<feature type="transmembrane region" description="Helical" evidence="1">
    <location>
        <begin position="146"/>
        <end position="167"/>
    </location>
</feature>
<feature type="transmembrane region" description="Helical" evidence="1">
    <location>
        <begin position="46"/>
        <end position="66"/>
    </location>
</feature>
<dbReference type="Proteomes" id="UP000823865">
    <property type="component" value="Unassembled WGS sequence"/>
</dbReference>
<accession>A0A9E2L7Q2</accession>
<dbReference type="PANTHER" id="PTHR30188:SF4">
    <property type="entry name" value="PROTEIN TRIGALACTOSYLDIACYLGLYCEROL 1, CHLOROPLASTIC"/>
    <property type="match status" value="1"/>
</dbReference>
<feature type="transmembrane region" description="Helical" evidence="1">
    <location>
        <begin position="187"/>
        <end position="212"/>
    </location>
</feature>